<sequence length="133" mass="15662">MLIVLFVFFEQYKFIISVISFRIFHFLKNTEYGKARIAAFKNDREIIENHWSDDKDLIYLTYFCRGLYVLGTLSVAYSMTEISKVSLYSLERAPDDIGFFLFFGYCLIMAGIVLTCLAEFHIIFYRNTPVKNK</sequence>
<evidence type="ECO:0000256" key="1">
    <source>
        <dbReference type="SAM" id="Phobius"/>
    </source>
</evidence>
<geneLocation type="mitochondrion" evidence="2"/>
<accession>A0A5P8DJX8</accession>
<keyword evidence="1" id="KW-0812">Transmembrane</keyword>
<organism evidence="2">
    <name type="scientific">Telonemida sp</name>
    <dbReference type="NCBI Taxonomy" id="2652706"/>
    <lineage>
        <taxon>Eukaryota</taxon>
        <taxon>Eukaryota incertae sedis</taxon>
        <taxon>Telonemia</taxon>
        <taxon>Telonemida</taxon>
    </lineage>
</organism>
<feature type="transmembrane region" description="Helical" evidence="1">
    <location>
        <begin position="6"/>
        <end position="27"/>
    </location>
</feature>
<keyword evidence="1" id="KW-1133">Transmembrane helix</keyword>
<keyword evidence="1" id="KW-0472">Membrane</keyword>
<feature type="transmembrane region" description="Helical" evidence="1">
    <location>
        <begin position="57"/>
        <end position="77"/>
    </location>
</feature>
<dbReference type="EMBL" id="MN082145">
    <property type="protein sequence ID" value="QFP99078.1"/>
    <property type="molecule type" value="Genomic_DNA"/>
</dbReference>
<name>A0A5P8DJX8_9EUKA</name>
<proteinExistence type="predicted"/>
<dbReference type="AlphaFoldDB" id="A0A5P8DJX8"/>
<reference evidence="2" key="1">
    <citation type="submission" date="2019-06" db="EMBL/GenBank/DDBJ databases">
        <authorList>
            <person name="Wideman J.G."/>
            <person name="Richards T.A."/>
        </authorList>
    </citation>
    <scope>NUCLEOTIDE SEQUENCE</scope>
</reference>
<protein>
    <submittedName>
        <fullName evidence="2">Uncharacterized protein</fullName>
    </submittedName>
</protein>
<keyword evidence="2" id="KW-0496">Mitochondrion</keyword>
<evidence type="ECO:0000313" key="2">
    <source>
        <dbReference type="EMBL" id="QFP99078.1"/>
    </source>
</evidence>
<feature type="transmembrane region" description="Helical" evidence="1">
    <location>
        <begin position="97"/>
        <end position="124"/>
    </location>
</feature>
<gene>
    <name evidence="2" type="primary">orf133</name>
</gene>